<comment type="similarity">
    <text evidence="2 5">Belongs to the carotenoid oxygenase family.</text>
</comment>
<reference evidence="6 7" key="1">
    <citation type="submission" date="2021-06" db="EMBL/GenBank/DDBJ databases">
        <authorList>
            <person name="Palmer J.M."/>
        </authorList>
    </citation>
    <scope>NUCLEOTIDE SEQUENCE [LARGE SCALE GENOMIC DNA]</scope>
    <source>
        <strain evidence="6 7">AS_MEX2019</strain>
        <tissue evidence="6">Muscle</tissue>
    </source>
</reference>
<evidence type="ECO:0000313" key="6">
    <source>
        <dbReference type="EMBL" id="MEQ2316280.1"/>
    </source>
</evidence>
<dbReference type="Proteomes" id="UP001469553">
    <property type="component" value="Unassembled WGS sequence"/>
</dbReference>
<gene>
    <name evidence="6" type="ORF">AMECASPLE_031034</name>
</gene>
<evidence type="ECO:0000256" key="1">
    <source>
        <dbReference type="ARBA" id="ARBA00001954"/>
    </source>
</evidence>
<comment type="cofactor">
    <cofactor evidence="1">
        <name>Fe(2+)</name>
        <dbReference type="ChEBI" id="CHEBI:29033"/>
    </cofactor>
</comment>
<comment type="caution">
    <text evidence="6">The sequence shown here is derived from an EMBL/GenBank/DDBJ whole genome shotgun (WGS) entry which is preliminary data.</text>
</comment>
<accession>A0ABV1AEN8</accession>
<organism evidence="6 7">
    <name type="scientific">Ameca splendens</name>
    <dbReference type="NCBI Taxonomy" id="208324"/>
    <lineage>
        <taxon>Eukaryota</taxon>
        <taxon>Metazoa</taxon>
        <taxon>Chordata</taxon>
        <taxon>Craniata</taxon>
        <taxon>Vertebrata</taxon>
        <taxon>Euteleostomi</taxon>
        <taxon>Actinopterygii</taxon>
        <taxon>Neopterygii</taxon>
        <taxon>Teleostei</taxon>
        <taxon>Neoteleostei</taxon>
        <taxon>Acanthomorphata</taxon>
        <taxon>Ovalentaria</taxon>
        <taxon>Atherinomorphae</taxon>
        <taxon>Cyprinodontiformes</taxon>
        <taxon>Goodeidae</taxon>
        <taxon>Ameca</taxon>
    </lineage>
</organism>
<protein>
    <submittedName>
        <fullName evidence="6">Uncharacterized protein</fullName>
    </submittedName>
</protein>
<keyword evidence="4" id="KW-0408">Iron</keyword>
<dbReference type="InterPro" id="IPR004294">
    <property type="entry name" value="Carotenoid_Oase"/>
</dbReference>
<evidence type="ECO:0000256" key="4">
    <source>
        <dbReference type="ARBA" id="ARBA00023004"/>
    </source>
</evidence>
<evidence type="ECO:0000256" key="2">
    <source>
        <dbReference type="ARBA" id="ARBA00006787"/>
    </source>
</evidence>
<evidence type="ECO:0000256" key="5">
    <source>
        <dbReference type="RuleBase" id="RU003799"/>
    </source>
</evidence>
<keyword evidence="7" id="KW-1185">Reference proteome</keyword>
<keyword evidence="3" id="KW-0479">Metal-binding</keyword>
<proteinExistence type="inferred from homology"/>
<evidence type="ECO:0000256" key="3">
    <source>
        <dbReference type="ARBA" id="ARBA00022723"/>
    </source>
</evidence>
<name>A0ABV1AEN8_9TELE</name>
<evidence type="ECO:0000313" key="7">
    <source>
        <dbReference type="Proteomes" id="UP001469553"/>
    </source>
</evidence>
<dbReference type="Pfam" id="PF03055">
    <property type="entry name" value="RPE65"/>
    <property type="match status" value="1"/>
</dbReference>
<sequence>MRRVDPQTLETKEKVDWSQYIAVNSATAHPHYDHEGATYNMGNSYSKDGDLNSSKPKSLLFTCCSYSVFQKYSLTFPYFVTSKHQQRILYTCEVKGKLHVVYKMVYK</sequence>
<dbReference type="EMBL" id="JAHRIP010088433">
    <property type="protein sequence ID" value="MEQ2316280.1"/>
    <property type="molecule type" value="Genomic_DNA"/>
</dbReference>